<dbReference type="NCBIfam" id="NF047389">
    <property type="entry name" value="ATPase_Sll1717"/>
    <property type="match status" value="1"/>
</dbReference>
<name>A0A7Y4F0L6_VIBAL</name>
<dbReference type="EMBL" id="VTYF01000023">
    <property type="protein sequence ID" value="NOI11846.1"/>
    <property type="molecule type" value="Genomic_DNA"/>
</dbReference>
<evidence type="ECO:0000313" key="1">
    <source>
        <dbReference type="EMBL" id="NOI11846.1"/>
    </source>
</evidence>
<dbReference type="GO" id="GO:0005524">
    <property type="term" value="F:ATP binding"/>
    <property type="evidence" value="ECO:0007669"/>
    <property type="project" value="UniProtKB-KW"/>
</dbReference>
<accession>A0A7Y4F0L6</accession>
<sequence length="686" mass="79196">MKGNILGDIRAENDTRMLETAYYESADYKALVESYDRPIVVGRRGTGKSALAFKLQKHWQSKPRTITLSVSPDEEQIIGLRDLFNLFGDNYLHVKAGTKMAWRYAMYMEVVTDLANHYKFKSNLDAQSIAHHIAGWGPKRRNISSKIRKKLQSLLKTEQTPQSRIADLADLLELDLLEEVILDALDKSKVQYVIFADRLDEGYSPDNLGVAIIDGFVQSVIDIKTKLEEKVVAFAFVRDNIYRAISKLDPDFTRNIEGQSLRLHWDEYSLFNLVCNRIRVAYKVDIENNTKIWGRFTARELKGREGFRAALKLTLYRPRDILVLLNEAFLRANSQGRQEIILEDIDSTAKTISQNRLYDLHKEYEQIFPSLEEFTSAFYGSSSEVSGDVALQLISNVLEKDSLGREKQREIFLFENSSQVLQRLYSVGFIGIHNEQSASFVFCHDGKDPDREFSENIRLLIHPCYWLSLSTTQAELKLDEAEDINDEYDIEVTSISDDQRKQRIGSLLEEVKHISEGKTGAYDFESWVLKALKIVFAGSLTNIEAHPNKNALQQRDMVATNLGESAFWMRVLQDYKSRQVIFEVKNYRELGATDYRQVNSYLANDYGNIAFIICRDFDNNLSKGKGLNWTRELFSEHRKIVIKLSFKFLEKHLRKARSPQKHNAADKELNSLLDMYIRQYLPNKCR</sequence>
<reference evidence="1 2" key="1">
    <citation type="submission" date="2019-09" db="EMBL/GenBank/DDBJ databases">
        <title>Draft genome sequencing and comparative genomics of hatchery-associated Vibrios.</title>
        <authorList>
            <person name="Kehlet-Delgado H."/>
            <person name="Mueller R.S."/>
        </authorList>
    </citation>
    <scope>NUCLEOTIDE SEQUENCE [LARGE SCALE GENOMIC DNA]</scope>
    <source>
        <strain evidence="1 2">081416A</strain>
    </source>
</reference>
<organism evidence="1 2">
    <name type="scientific">Vibrio alginolyticus</name>
    <dbReference type="NCBI Taxonomy" id="663"/>
    <lineage>
        <taxon>Bacteria</taxon>
        <taxon>Pseudomonadati</taxon>
        <taxon>Pseudomonadota</taxon>
        <taxon>Gammaproteobacteria</taxon>
        <taxon>Vibrionales</taxon>
        <taxon>Vibrionaceae</taxon>
        <taxon>Vibrio</taxon>
    </lineage>
</organism>
<protein>
    <submittedName>
        <fullName evidence="1">ATP-binding protein</fullName>
    </submittedName>
</protein>
<evidence type="ECO:0000313" key="2">
    <source>
        <dbReference type="Proteomes" id="UP000532247"/>
    </source>
</evidence>
<dbReference type="RefSeq" id="WP_171346272.1">
    <property type="nucleotide sequence ID" value="NZ_JAMPYR010000001.1"/>
</dbReference>
<gene>
    <name evidence="1" type="ORF">F0254_23810</name>
</gene>
<keyword evidence="1" id="KW-0067">ATP-binding</keyword>
<dbReference type="SUPFAM" id="SSF52540">
    <property type="entry name" value="P-loop containing nucleoside triphosphate hydrolases"/>
    <property type="match status" value="1"/>
</dbReference>
<dbReference type="AlphaFoldDB" id="A0A7Y4F0L6"/>
<dbReference type="InterPro" id="IPR059206">
    <property type="entry name" value="Sll1717-like"/>
</dbReference>
<proteinExistence type="predicted"/>
<keyword evidence="1" id="KW-0547">Nucleotide-binding</keyword>
<comment type="caution">
    <text evidence="1">The sequence shown here is derived from an EMBL/GenBank/DDBJ whole genome shotgun (WGS) entry which is preliminary data.</text>
</comment>
<dbReference type="Proteomes" id="UP000532247">
    <property type="component" value="Unassembled WGS sequence"/>
</dbReference>
<dbReference type="InterPro" id="IPR027417">
    <property type="entry name" value="P-loop_NTPase"/>
</dbReference>